<dbReference type="EMBL" id="JAHESF010000072">
    <property type="protein sequence ID" value="MBT1701443.1"/>
    <property type="molecule type" value="Genomic_DNA"/>
</dbReference>
<reference evidence="1 2" key="1">
    <citation type="submission" date="2021-05" db="EMBL/GenBank/DDBJ databases">
        <title>A Polyphasic approach of four new species of the genus Ohtaekwangia: Ohtaekwangia histidinii sp. nov., Ohtaekwangia cretensis sp. nov., Ohtaekwangia indiensis sp. nov., Ohtaekwangia reichenbachii sp. nov. from diverse environment.</title>
        <authorList>
            <person name="Octaviana S."/>
        </authorList>
    </citation>
    <scope>NUCLEOTIDE SEQUENCE [LARGE SCALE GENOMIC DNA]</scope>
    <source>
        <strain evidence="1 2">PWU4</strain>
    </source>
</reference>
<name>A0AAP2DU96_9BACT</name>
<gene>
    <name evidence="1" type="ORF">KK083_31405</name>
</gene>
<dbReference type="AlphaFoldDB" id="A0AAP2DU96"/>
<comment type="caution">
    <text evidence="1">The sequence shown here is derived from an EMBL/GenBank/DDBJ whole genome shotgun (WGS) entry which is preliminary data.</text>
</comment>
<dbReference type="RefSeq" id="WP_254170125.1">
    <property type="nucleotide sequence ID" value="NZ_JAHESF010000072.1"/>
</dbReference>
<sequence>MEKIEMLGSPQKRGPLIHRKEYEKITEYILAQIKKNGESISLNELLDNATNDLGDIALVVLQVKRDLEARGVIETALNNKREQFLLIKKRQKKRSTVRRMDY</sequence>
<evidence type="ECO:0000313" key="2">
    <source>
        <dbReference type="Proteomes" id="UP001319200"/>
    </source>
</evidence>
<organism evidence="1 2">
    <name type="scientific">Chryseosolibacter histidini</name>
    <dbReference type="NCBI Taxonomy" id="2782349"/>
    <lineage>
        <taxon>Bacteria</taxon>
        <taxon>Pseudomonadati</taxon>
        <taxon>Bacteroidota</taxon>
        <taxon>Cytophagia</taxon>
        <taxon>Cytophagales</taxon>
        <taxon>Chryseotaleaceae</taxon>
        <taxon>Chryseosolibacter</taxon>
    </lineage>
</organism>
<evidence type="ECO:0000313" key="1">
    <source>
        <dbReference type="EMBL" id="MBT1701443.1"/>
    </source>
</evidence>
<dbReference type="InterPro" id="IPR054233">
    <property type="entry name" value="DUF6958"/>
</dbReference>
<dbReference type="Pfam" id="PF22278">
    <property type="entry name" value="DUF6958"/>
    <property type="match status" value="1"/>
</dbReference>
<dbReference type="Proteomes" id="UP001319200">
    <property type="component" value="Unassembled WGS sequence"/>
</dbReference>
<proteinExistence type="predicted"/>
<accession>A0AAP2DU96</accession>
<keyword evidence="2" id="KW-1185">Reference proteome</keyword>
<protein>
    <submittedName>
        <fullName evidence="1">Uncharacterized protein</fullName>
    </submittedName>
</protein>